<protein>
    <submittedName>
        <fullName evidence="15">ATP-binding cassette domain-containing protein</fullName>
    </submittedName>
</protein>
<dbReference type="CDD" id="cd03255">
    <property type="entry name" value="ABC_MJ0796_LolCDE_FtsE"/>
    <property type="match status" value="1"/>
</dbReference>
<dbReference type="RefSeq" id="WP_390230388.1">
    <property type="nucleotide sequence ID" value="NZ_JBHSCN010000006.1"/>
</dbReference>
<dbReference type="InterPro" id="IPR003593">
    <property type="entry name" value="AAA+_ATPase"/>
</dbReference>
<dbReference type="InterPro" id="IPR017871">
    <property type="entry name" value="ABC_transporter-like_CS"/>
</dbReference>
<dbReference type="PROSITE" id="PS00211">
    <property type="entry name" value="ABC_TRANSPORTER_1"/>
    <property type="match status" value="1"/>
</dbReference>
<keyword evidence="4" id="KW-0997">Cell inner membrane</keyword>
<comment type="caution">
    <text evidence="15">The sequence shown here is derived from an EMBL/GenBank/DDBJ whole genome shotgun (WGS) entry which is preliminary data.</text>
</comment>
<dbReference type="InterPro" id="IPR017911">
    <property type="entry name" value="MacB-like_ATP-bd"/>
</dbReference>
<feature type="domain" description="ABC transporter" evidence="14">
    <location>
        <begin position="4"/>
        <end position="241"/>
    </location>
</feature>
<organism evidence="15 16">
    <name type="scientific">Gryllotalpicola reticulitermitis</name>
    <dbReference type="NCBI Taxonomy" id="1184153"/>
    <lineage>
        <taxon>Bacteria</taxon>
        <taxon>Bacillati</taxon>
        <taxon>Actinomycetota</taxon>
        <taxon>Actinomycetes</taxon>
        <taxon>Micrococcales</taxon>
        <taxon>Microbacteriaceae</taxon>
        <taxon>Gryllotalpicola</taxon>
    </lineage>
</organism>
<dbReference type="InterPro" id="IPR003838">
    <property type="entry name" value="ABC3_permease_C"/>
</dbReference>
<keyword evidence="9 13" id="KW-0472">Membrane</keyword>
<sequence length="628" mass="65127">MPALRLEHLGKIYSGASATTVLTGIELEIAQGDFVAIEGPSGGGKSTLLNIIGLLDEPTSGSYRIDDVDTGRSTSRRLAEARSDTFAFIFQAFHLLDRRPVVDSVELALLYRGLRPADRRRRALEALQTVNIAHLARQKAGTLSGGERQRVAIARALAAETPVVVADEPTGNLDSQNGKAVTDALSVVNARGSTVVLVTHSPETAEIASRRVRLRDGRVLSDIRARPSSSEHAAPAPPGKPSRLRARDLAFDALASIRSRAGRSLGLIAAVALGVGLAVSTAGITSSAGAQVAGTFNAHTNRDVTVAWEAGALTASRDTTDAAILAGLRAVAGVRAASLLRAHDSAELQVNPNRAKYSVTVYGASGDYESASRSTVQWAPGHAHRLHPHEALIGATLAQQIKLGPLVGSPLVSLGGIPTTIAGVITATPRVADALGAVVLPQDDATKLAAAGHARALVLTESGAAQQVARQAPVVIDPFAPEALDVSAPRDPTSLRAEIQREVRLTLIVFTTVAMLASIVGLANTSILAVLERRQEFGLRRAVGALGRHIFTLVLTETAMLGLIGGCGGLVAGLGSVLGVTMLNHWAPVFDLRVVPVALAGGIVVGAIGGLAASIRATRIRPSDALRA</sequence>
<keyword evidence="7 15" id="KW-0067">ATP-binding</keyword>
<evidence type="ECO:0000256" key="13">
    <source>
        <dbReference type="SAM" id="Phobius"/>
    </source>
</evidence>
<evidence type="ECO:0000256" key="11">
    <source>
        <dbReference type="ARBA" id="ARBA00038388"/>
    </source>
</evidence>
<dbReference type="GO" id="GO:0005524">
    <property type="term" value="F:ATP binding"/>
    <property type="evidence" value="ECO:0007669"/>
    <property type="project" value="UniProtKB-KW"/>
</dbReference>
<keyword evidence="16" id="KW-1185">Reference proteome</keyword>
<evidence type="ECO:0000256" key="4">
    <source>
        <dbReference type="ARBA" id="ARBA00022519"/>
    </source>
</evidence>
<comment type="similarity">
    <text evidence="10">Belongs to the ABC-4 integral membrane protein family.</text>
</comment>
<dbReference type="InterPro" id="IPR015854">
    <property type="entry name" value="ABC_transpr_LolD-like"/>
</dbReference>
<dbReference type="Pfam" id="PF02687">
    <property type="entry name" value="FtsX"/>
    <property type="match status" value="1"/>
</dbReference>
<reference evidence="16" key="1">
    <citation type="journal article" date="2019" name="Int. J. Syst. Evol. Microbiol.">
        <title>The Global Catalogue of Microorganisms (GCM) 10K type strain sequencing project: providing services to taxonomists for standard genome sequencing and annotation.</title>
        <authorList>
            <consortium name="The Broad Institute Genomics Platform"/>
            <consortium name="The Broad Institute Genome Sequencing Center for Infectious Disease"/>
            <person name="Wu L."/>
            <person name="Ma J."/>
        </authorList>
    </citation>
    <scope>NUCLEOTIDE SEQUENCE [LARGE SCALE GENOMIC DNA]</scope>
    <source>
        <strain evidence="16">CGMCC 1.10363</strain>
    </source>
</reference>
<evidence type="ECO:0000313" key="16">
    <source>
        <dbReference type="Proteomes" id="UP001595900"/>
    </source>
</evidence>
<evidence type="ECO:0000256" key="7">
    <source>
        <dbReference type="ARBA" id="ARBA00022840"/>
    </source>
</evidence>
<evidence type="ECO:0000256" key="9">
    <source>
        <dbReference type="ARBA" id="ARBA00023136"/>
    </source>
</evidence>
<evidence type="ECO:0000313" key="15">
    <source>
        <dbReference type="EMBL" id="MFC4244602.1"/>
    </source>
</evidence>
<evidence type="ECO:0000256" key="2">
    <source>
        <dbReference type="ARBA" id="ARBA00022448"/>
    </source>
</evidence>
<dbReference type="InterPro" id="IPR003439">
    <property type="entry name" value="ABC_transporter-like_ATP-bd"/>
</dbReference>
<keyword evidence="6" id="KW-0547">Nucleotide-binding</keyword>
<dbReference type="EMBL" id="JBHSCN010000006">
    <property type="protein sequence ID" value="MFC4244602.1"/>
    <property type="molecule type" value="Genomic_DNA"/>
</dbReference>
<keyword evidence="2" id="KW-0813">Transport</keyword>
<feature type="transmembrane region" description="Helical" evidence="13">
    <location>
        <begin position="505"/>
        <end position="531"/>
    </location>
</feature>
<evidence type="ECO:0000259" key="14">
    <source>
        <dbReference type="PROSITE" id="PS50893"/>
    </source>
</evidence>
<dbReference type="InterPro" id="IPR025857">
    <property type="entry name" value="MacB_PCD"/>
</dbReference>
<comment type="similarity">
    <text evidence="11">Belongs to the ABC transporter superfamily. Macrolide exporter (TC 3.A.1.122) family.</text>
</comment>
<evidence type="ECO:0000256" key="1">
    <source>
        <dbReference type="ARBA" id="ARBA00004429"/>
    </source>
</evidence>
<feature type="transmembrane region" description="Helical" evidence="13">
    <location>
        <begin position="551"/>
        <end position="574"/>
    </location>
</feature>
<evidence type="ECO:0000256" key="10">
    <source>
        <dbReference type="ARBA" id="ARBA00038076"/>
    </source>
</evidence>
<evidence type="ECO:0000256" key="8">
    <source>
        <dbReference type="ARBA" id="ARBA00022989"/>
    </source>
</evidence>
<feature type="region of interest" description="Disordered" evidence="12">
    <location>
        <begin position="222"/>
        <end position="242"/>
    </location>
</feature>
<evidence type="ECO:0000256" key="12">
    <source>
        <dbReference type="SAM" id="MobiDB-lite"/>
    </source>
</evidence>
<dbReference type="Pfam" id="PF12704">
    <property type="entry name" value="MacB_PCD"/>
    <property type="match status" value="1"/>
</dbReference>
<dbReference type="Pfam" id="PF00005">
    <property type="entry name" value="ABC_tran"/>
    <property type="match status" value="1"/>
</dbReference>
<feature type="transmembrane region" description="Helical" evidence="13">
    <location>
        <begin position="594"/>
        <end position="613"/>
    </location>
</feature>
<evidence type="ECO:0000256" key="5">
    <source>
        <dbReference type="ARBA" id="ARBA00022692"/>
    </source>
</evidence>
<dbReference type="SUPFAM" id="SSF52540">
    <property type="entry name" value="P-loop containing nucleoside triphosphate hydrolases"/>
    <property type="match status" value="1"/>
</dbReference>
<accession>A0ABV8QAV5</accession>
<dbReference type="Proteomes" id="UP001595900">
    <property type="component" value="Unassembled WGS sequence"/>
</dbReference>
<keyword evidence="5 13" id="KW-0812">Transmembrane</keyword>
<dbReference type="PANTHER" id="PTHR24220:SF683">
    <property type="entry name" value="ABC TRANSPORTER ATP-BINDING PROTEIN"/>
    <property type="match status" value="1"/>
</dbReference>
<keyword evidence="8 13" id="KW-1133">Transmembrane helix</keyword>
<gene>
    <name evidence="15" type="ORF">ACFOYW_14605</name>
</gene>
<evidence type="ECO:0000256" key="3">
    <source>
        <dbReference type="ARBA" id="ARBA00022475"/>
    </source>
</evidence>
<comment type="subcellular location">
    <subcellularLocation>
        <location evidence="1">Cell inner membrane</location>
        <topology evidence="1">Multi-pass membrane protein</topology>
    </subcellularLocation>
</comment>
<proteinExistence type="inferred from homology"/>
<dbReference type="Gene3D" id="3.40.50.300">
    <property type="entry name" value="P-loop containing nucleotide triphosphate hydrolases"/>
    <property type="match status" value="1"/>
</dbReference>
<keyword evidence="3" id="KW-1003">Cell membrane</keyword>
<name>A0ABV8QAV5_9MICO</name>
<dbReference type="PANTHER" id="PTHR24220">
    <property type="entry name" value="IMPORT ATP-BINDING PROTEIN"/>
    <property type="match status" value="1"/>
</dbReference>
<dbReference type="SMART" id="SM00382">
    <property type="entry name" value="AAA"/>
    <property type="match status" value="1"/>
</dbReference>
<dbReference type="InterPro" id="IPR027417">
    <property type="entry name" value="P-loop_NTPase"/>
</dbReference>
<dbReference type="PROSITE" id="PS50893">
    <property type="entry name" value="ABC_TRANSPORTER_2"/>
    <property type="match status" value="1"/>
</dbReference>
<evidence type="ECO:0000256" key="6">
    <source>
        <dbReference type="ARBA" id="ARBA00022741"/>
    </source>
</evidence>